<dbReference type="Pfam" id="PF07727">
    <property type="entry name" value="RVT_2"/>
    <property type="match status" value="1"/>
</dbReference>
<organism evidence="2 3">
    <name type="scientific">Gossypium anomalum</name>
    <dbReference type="NCBI Taxonomy" id="47600"/>
    <lineage>
        <taxon>Eukaryota</taxon>
        <taxon>Viridiplantae</taxon>
        <taxon>Streptophyta</taxon>
        <taxon>Embryophyta</taxon>
        <taxon>Tracheophyta</taxon>
        <taxon>Spermatophyta</taxon>
        <taxon>Magnoliopsida</taxon>
        <taxon>eudicotyledons</taxon>
        <taxon>Gunneridae</taxon>
        <taxon>Pentapetalae</taxon>
        <taxon>rosids</taxon>
        <taxon>malvids</taxon>
        <taxon>Malvales</taxon>
        <taxon>Malvaceae</taxon>
        <taxon>Malvoideae</taxon>
        <taxon>Gossypium</taxon>
    </lineage>
</organism>
<comment type="caution">
    <text evidence="2">The sequence shown here is derived from an EMBL/GenBank/DDBJ whole genome shotgun (WGS) entry which is preliminary data.</text>
</comment>
<dbReference type="Proteomes" id="UP000701853">
    <property type="component" value="Chromosome 1"/>
</dbReference>
<evidence type="ECO:0000313" key="3">
    <source>
        <dbReference type="Proteomes" id="UP000701853"/>
    </source>
</evidence>
<evidence type="ECO:0000313" key="2">
    <source>
        <dbReference type="EMBL" id="KAG8503700.1"/>
    </source>
</evidence>
<dbReference type="PANTHER" id="PTHR11439">
    <property type="entry name" value="GAG-POL-RELATED RETROTRANSPOSON"/>
    <property type="match status" value="1"/>
</dbReference>
<proteinExistence type="predicted"/>
<name>A0A8J5ZK34_9ROSI</name>
<dbReference type="PANTHER" id="PTHR11439:SF463">
    <property type="entry name" value="REVERSE TRANSCRIPTASE TY1_COPIA-TYPE DOMAIN-CONTAINING PROTEIN"/>
    <property type="match status" value="1"/>
</dbReference>
<feature type="domain" description="Reverse transcriptase Ty1/copia-type" evidence="1">
    <location>
        <begin position="38"/>
        <end position="168"/>
    </location>
</feature>
<gene>
    <name evidence="2" type="ORF">CXB51_001699</name>
</gene>
<reference evidence="2 3" key="1">
    <citation type="journal article" date="2021" name="bioRxiv">
        <title>The Gossypium anomalum genome as a resource for cotton improvement and evolutionary analysis of hybrid incompatibility.</title>
        <authorList>
            <person name="Grover C.E."/>
            <person name="Yuan D."/>
            <person name="Arick M.A."/>
            <person name="Miller E.R."/>
            <person name="Hu G."/>
            <person name="Peterson D.G."/>
            <person name="Wendel J.F."/>
            <person name="Udall J.A."/>
        </authorList>
    </citation>
    <scope>NUCLEOTIDE SEQUENCE [LARGE SCALE GENOMIC DNA]</scope>
    <source>
        <strain evidence="2">JFW-Udall</strain>
        <tissue evidence="2">Leaf</tissue>
    </source>
</reference>
<sequence>MSVALCLSTETPADIHEAMRHEFWKAAVHNEFQALLHNNTWSLYSLPINRRAIGYKWILKVKKKADGTVERYKARLVAKGFSQHARLDFRDTFSPVVRVVTIRTILAISVMKGWSLRQIDVNNAFLNGELIEEIYMDQPPGFEVSGHNAHKLVCRLNKALYGLCQAPHGLLLSQKNYDLEILHKTGMIGVAASPTPMVSTPKLVASNGSPPFADGHFQYMKSPSDTHWKAVKRVLRYLIGTMEHGLYFSKGQFKLVCYSDADWASSIEDRRSTTRNVVYLGPNPVA</sequence>
<dbReference type="AlphaFoldDB" id="A0A8J5ZK34"/>
<evidence type="ECO:0000259" key="1">
    <source>
        <dbReference type="Pfam" id="PF07727"/>
    </source>
</evidence>
<dbReference type="OrthoDB" id="1000646at2759"/>
<keyword evidence="3" id="KW-1185">Reference proteome</keyword>
<protein>
    <recommendedName>
        <fullName evidence="1">Reverse transcriptase Ty1/copia-type domain-containing protein</fullName>
    </recommendedName>
</protein>
<dbReference type="EMBL" id="JAHUZN010000001">
    <property type="protein sequence ID" value="KAG8503700.1"/>
    <property type="molecule type" value="Genomic_DNA"/>
</dbReference>
<dbReference type="InterPro" id="IPR013103">
    <property type="entry name" value="RVT_2"/>
</dbReference>
<accession>A0A8J5ZK34</accession>